<proteinExistence type="inferred from homology"/>
<dbReference type="InterPro" id="IPR042239">
    <property type="entry name" value="Nop_C"/>
</dbReference>
<evidence type="ECO:0000256" key="6">
    <source>
        <dbReference type="ARBA" id="ARBA00023187"/>
    </source>
</evidence>
<organism evidence="11 12">
    <name type="scientific">Capsaspora owczarzaki (strain ATCC 30864)</name>
    <dbReference type="NCBI Taxonomy" id="595528"/>
    <lineage>
        <taxon>Eukaryota</taxon>
        <taxon>Filasterea</taxon>
        <taxon>Capsaspora</taxon>
    </lineage>
</organism>
<dbReference type="AlphaFoldDB" id="A0A0D2WXL2"/>
<dbReference type="Gene3D" id="1.10.246.90">
    <property type="entry name" value="Nop domain"/>
    <property type="match status" value="1"/>
</dbReference>
<accession>A0A0D2WXL2</accession>
<dbReference type="RefSeq" id="XP_004342635.1">
    <property type="nucleotide sequence ID" value="XM_004342586.2"/>
</dbReference>
<gene>
    <name evidence="11" type="ORF">CAOG_008034</name>
</gene>
<dbReference type="OMA" id="EMRRSAN"/>
<sequence>MSLASELFADFQDDSAAIDAAVAGGASINNLHHGMYTHGASATGTGADDYGADDYGADDQNVAGSSSAASSSLLGRSSGTAGDGSSYSLAGASGTVAGTSALTGSLKTGTVQQSAPLYYSPDFQAVVAAVRQAAAAPLSDIGSASSLSSSSSASSGGAAQEVNIESNPEYQLVVRGNALIVEIDTEIRVIHKLVRDAYAVRFPELETLVVNPVDYMRTVLVLKNNVASAKDANLASFLAAATAMVVVMGSSTQSGQPLSELELSRVVEASEVAVALDVAKRDIISFVEGRMTFIAPNLSVLLGTSVAAKLLALAGGLTALSKIPACNLQILGQKKLDIATGVSEAPTAPHAGVIYQSDIVQRTQPEFRKHTMRVLAAKVALVARVDAFHQSTDASIGRKIMDEIEAKVEKREEPPPPRLPKPLPAPKEGRKNKRGGARVRKAKERVAPTELRKQANRVSFGVAAEHQNQMDLGYDLGIAGNASNGKIRVAMVDNKSRITLSKKLQKEVQRERLLAGNMTALAHGAGVGQASAAASAAPAVSGTATVAFTSGKGIEIVNPNAAERRAPDSASGYFSTMASFSKVKRPGVGTSAMQM</sequence>
<dbReference type="GO" id="GO:0071011">
    <property type="term" value="C:precatalytic spliceosome"/>
    <property type="evidence" value="ECO:0007669"/>
    <property type="project" value="TreeGrafter"/>
</dbReference>
<keyword evidence="3" id="KW-0507">mRNA processing</keyword>
<dbReference type="FunFam" id="1.10.287.4070:FF:000003">
    <property type="entry name" value="U4/U6 small nuclear ribonucleoprotein PRP31"/>
    <property type="match status" value="1"/>
</dbReference>
<comment type="similarity">
    <text evidence="2">Belongs to the PRP31 family.</text>
</comment>
<evidence type="ECO:0000256" key="9">
    <source>
        <dbReference type="SAM" id="MobiDB-lite"/>
    </source>
</evidence>
<keyword evidence="6" id="KW-0508">mRNA splicing</keyword>
<evidence type="ECO:0000313" key="11">
    <source>
        <dbReference type="EMBL" id="KJE97970.1"/>
    </source>
</evidence>
<dbReference type="PhylomeDB" id="A0A0D2WXL2"/>
<dbReference type="SUPFAM" id="SSF89124">
    <property type="entry name" value="Nop domain"/>
    <property type="match status" value="1"/>
</dbReference>
<dbReference type="STRING" id="595528.A0A0D2WXL2"/>
<dbReference type="InterPro" id="IPR027105">
    <property type="entry name" value="Prp31"/>
</dbReference>
<dbReference type="GO" id="GO:0000244">
    <property type="term" value="P:spliceosomal tri-snRNP complex assembly"/>
    <property type="evidence" value="ECO:0007669"/>
    <property type="project" value="InterPro"/>
</dbReference>
<dbReference type="Pfam" id="PF09785">
    <property type="entry name" value="Prp31_C"/>
    <property type="match status" value="1"/>
</dbReference>
<dbReference type="PANTHER" id="PTHR13904:SF0">
    <property type="entry name" value="U4_U6 SMALL NUCLEAR RIBONUCLEOPROTEIN PRP31"/>
    <property type="match status" value="1"/>
</dbReference>
<keyword evidence="12" id="KW-1185">Reference proteome</keyword>
<dbReference type="Pfam" id="PF01798">
    <property type="entry name" value="Nop"/>
    <property type="match status" value="1"/>
</dbReference>
<feature type="region of interest" description="Disordered" evidence="9">
    <location>
        <begin position="408"/>
        <end position="447"/>
    </location>
</feature>
<keyword evidence="4" id="KW-0747">Spliceosome</keyword>
<dbReference type="InterPro" id="IPR012976">
    <property type="entry name" value="NOSIC"/>
</dbReference>
<dbReference type="EMBL" id="KE346376">
    <property type="protein sequence ID" value="KJE97970.1"/>
    <property type="molecule type" value="Genomic_DNA"/>
</dbReference>
<dbReference type="InParanoid" id="A0A0D2WXL2"/>
<dbReference type="FunCoup" id="A0A0D2WXL2">
    <property type="interactions" value="745"/>
</dbReference>
<protein>
    <recommendedName>
        <fullName evidence="10">Nop domain-containing protein</fullName>
    </recommendedName>
</protein>
<dbReference type="Proteomes" id="UP000008743">
    <property type="component" value="Unassembled WGS sequence"/>
</dbReference>
<name>A0A0D2WXL2_CAPO3</name>
<dbReference type="SMART" id="SM00931">
    <property type="entry name" value="NOSIC"/>
    <property type="match status" value="1"/>
</dbReference>
<dbReference type="eggNOG" id="KOG2574">
    <property type="taxonomic scope" value="Eukaryota"/>
</dbReference>
<evidence type="ECO:0000256" key="3">
    <source>
        <dbReference type="ARBA" id="ARBA00022664"/>
    </source>
</evidence>
<keyword evidence="7" id="KW-0539">Nucleus</keyword>
<comment type="subcellular location">
    <subcellularLocation>
        <location evidence="1">Nucleus</location>
    </subcellularLocation>
</comment>
<evidence type="ECO:0000259" key="10">
    <source>
        <dbReference type="PROSITE" id="PS51358"/>
    </source>
</evidence>
<dbReference type="Gene3D" id="1.10.287.4070">
    <property type="match status" value="1"/>
</dbReference>
<evidence type="ECO:0000256" key="1">
    <source>
        <dbReference type="ARBA" id="ARBA00004123"/>
    </source>
</evidence>
<evidence type="ECO:0000256" key="2">
    <source>
        <dbReference type="ARBA" id="ARBA00005572"/>
    </source>
</evidence>
<dbReference type="PANTHER" id="PTHR13904">
    <property type="entry name" value="PRE-MRNA SPLICING FACTOR PRP31"/>
    <property type="match status" value="1"/>
</dbReference>
<dbReference type="GO" id="GO:0046540">
    <property type="term" value="C:U4/U6 x U5 tri-snRNP complex"/>
    <property type="evidence" value="ECO:0007669"/>
    <property type="project" value="InterPro"/>
</dbReference>
<dbReference type="InterPro" id="IPR036070">
    <property type="entry name" value="Nop_dom_sf"/>
</dbReference>
<evidence type="ECO:0000256" key="7">
    <source>
        <dbReference type="ARBA" id="ARBA00023242"/>
    </source>
</evidence>
<keyword evidence="8" id="KW-0687">Ribonucleoprotein</keyword>
<dbReference type="PROSITE" id="PS51358">
    <property type="entry name" value="NOP"/>
    <property type="match status" value="1"/>
</dbReference>
<feature type="compositionally biased region" description="Basic residues" evidence="9">
    <location>
        <begin position="430"/>
        <end position="443"/>
    </location>
</feature>
<keyword evidence="5" id="KW-0694">RNA-binding</keyword>
<evidence type="ECO:0000313" key="12">
    <source>
        <dbReference type="Proteomes" id="UP000008743"/>
    </source>
</evidence>
<feature type="domain" description="Nop" evidence="10">
    <location>
        <begin position="294"/>
        <end position="413"/>
    </location>
</feature>
<evidence type="ECO:0000256" key="5">
    <source>
        <dbReference type="ARBA" id="ARBA00022884"/>
    </source>
</evidence>
<evidence type="ECO:0000256" key="8">
    <source>
        <dbReference type="ARBA" id="ARBA00023274"/>
    </source>
</evidence>
<dbReference type="GO" id="GO:0003723">
    <property type="term" value="F:RNA binding"/>
    <property type="evidence" value="ECO:0007669"/>
    <property type="project" value="UniProtKB-KW"/>
</dbReference>
<reference evidence="12" key="1">
    <citation type="submission" date="2011-02" db="EMBL/GenBank/DDBJ databases">
        <title>The Genome Sequence of Capsaspora owczarzaki ATCC 30864.</title>
        <authorList>
            <person name="Russ C."/>
            <person name="Cuomo C."/>
            <person name="Burger G."/>
            <person name="Gray M.W."/>
            <person name="Holland P.W.H."/>
            <person name="King N."/>
            <person name="Lang F.B.F."/>
            <person name="Roger A.J."/>
            <person name="Ruiz-Trillo I."/>
            <person name="Young S.K."/>
            <person name="Zeng Q."/>
            <person name="Gargeya S."/>
            <person name="Alvarado L."/>
            <person name="Berlin A."/>
            <person name="Chapman S.B."/>
            <person name="Chen Z."/>
            <person name="Freedman E."/>
            <person name="Gellesch M."/>
            <person name="Goldberg J."/>
            <person name="Griggs A."/>
            <person name="Gujja S."/>
            <person name="Heilman E."/>
            <person name="Heiman D."/>
            <person name="Howarth C."/>
            <person name="Mehta T."/>
            <person name="Neiman D."/>
            <person name="Pearson M."/>
            <person name="Roberts A."/>
            <person name="Saif S."/>
            <person name="Shea T."/>
            <person name="Shenoy N."/>
            <person name="Sisk P."/>
            <person name="Stolte C."/>
            <person name="Sykes S."/>
            <person name="White J."/>
            <person name="Yandava C."/>
            <person name="Haas B."/>
            <person name="Nusbaum C."/>
            <person name="Birren B."/>
        </authorList>
    </citation>
    <scope>NUCLEOTIDE SEQUENCE</scope>
    <source>
        <strain evidence="12">ATCC 30864</strain>
    </source>
</reference>
<dbReference type="FunFam" id="1.10.246.90:FF:000002">
    <property type="entry name" value="U4/U6 small nuclear ribonucleoprotein Prp31"/>
    <property type="match status" value="1"/>
</dbReference>
<dbReference type="InterPro" id="IPR019175">
    <property type="entry name" value="Prp31_C"/>
</dbReference>
<dbReference type="OrthoDB" id="4771285at2759"/>
<dbReference type="GO" id="GO:0005687">
    <property type="term" value="C:U4 snRNP"/>
    <property type="evidence" value="ECO:0007669"/>
    <property type="project" value="TreeGrafter"/>
</dbReference>
<evidence type="ECO:0000256" key="4">
    <source>
        <dbReference type="ARBA" id="ARBA00022728"/>
    </source>
</evidence>
<dbReference type="InterPro" id="IPR002687">
    <property type="entry name" value="Nop_dom"/>
</dbReference>
<feature type="compositionally biased region" description="Pro residues" evidence="9">
    <location>
        <begin position="416"/>
        <end position="425"/>
    </location>
</feature>